<protein>
    <submittedName>
        <fullName evidence="3">Phge_HK97_gp10, phage protein, HK97 gp10 family</fullName>
    </submittedName>
</protein>
<gene>
    <name evidence="2" type="ORF">UFOVP1425_42</name>
    <name evidence="3" type="ORF">UFOVP1672_20</name>
    <name evidence="1" type="ORF">UFOVP988_42</name>
</gene>
<reference evidence="3" key="1">
    <citation type="submission" date="2020-05" db="EMBL/GenBank/DDBJ databases">
        <authorList>
            <person name="Chiriac C."/>
            <person name="Salcher M."/>
            <person name="Ghai R."/>
            <person name="Kavagutti S V."/>
        </authorList>
    </citation>
    <scope>NUCLEOTIDE SEQUENCE</scope>
</reference>
<sequence length="139" mass="15041">MIGKDALKKRLKTLGEQSLKEVRIALNSAALAVERTAKTSVQRGTKSGRIYKRKGIVHRASAPGEPPASDTGYLAAHITTVLDLDGLGANVESQAEYSRYLEFGTAKMGARPFLFPAFEQNKDRIKANLSAAIKRALKG</sequence>
<evidence type="ECO:0000313" key="2">
    <source>
        <dbReference type="EMBL" id="CAB4210800.1"/>
    </source>
</evidence>
<dbReference type="EMBL" id="LR797367">
    <property type="protein sequence ID" value="CAB4210800.1"/>
    <property type="molecule type" value="Genomic_DNA"/>
</dbReference>
<accession>A0A6J5T717</accession>
<evidence type="ECO:0000313" key="3">
    <source>
        <dbReference type="EMBL" id="CAB4223328.1"/>
    </source>
</evidence>
<proteinExistence type="predicted"/>
<organism evidence="3">
    <name type="scientific">uncultured Caudovirales phage</name>
    <dbReference type="NCBI Taxonomy" id="2100421"/>
    <lineage>
        <taxon>Viruses</taxon>
        <taxon>Duplodnaviria</taxon>
        <taxon>Heunggongvirae</taxon>
        <taxon>Uroviricota</taxon>
        <taxon>Caudoviricetes</taxon>
        <taxon>Peduoviridae</taxon>
        <taxon>Maltschvirus</taxon>
        <taxon>Maltschvirus maltsch</taxon>
    </lineage>
</organism>
<dbReference type="EMBL" id="LR797536">
    <property type="protein sequence ID" value="CAB4223328.1"/>
    <property type="molecule type" value="Genomic_DNA"/>
</dbReference>
<dbReference type="Pfam" id="PF04883">
    <property type="entry name" value="HK97-gp10_like"/>
    <property type="match status" value="1"/>
</dbReference>
<dbReference type="EMBL" id="LR796943">
    <property type="protein sequence ID" value="CAB4176540.1"/>
    <property type="molecule type" value="Genomic_DNA"/>
</dbReference>
<dbReference type="InterPro" id="IPR010064">
    <property type="entry name" value="HK97-gp10_tail"/>
</dbReference>
<evidence type="ECO:0000313" key="1">
    <source>
        <dbReference type="EMBL" id="CAB4176540.1"/>
    </source>
</evidence>
<name>A0A6J5T717_9CAUD</name>
<dbReference type="NCBIfam" id="TIGR01725">
    <property type="entry name" value="phge_HK97_gp10"/>
    <property type="match status" value="1"/>
</dbReference>